<dbReference type="CDD" id="cd00827">
    <property type="entry name" value="init_cond_enzymes"/>
    <property type="match status" value="1"/>
</dbReference>
<dbReference type="NCBIfam" id="TIGR01835">
    <property type="entry name" value="HMG-CoA-S_prok"/>
    <property type="match status" value="1"/>
</dbReference>
<feature type="binding site" evidence="4">
    <location>
        <position position="143"/>
    </location>
    <ligand>
        <name>(3S)-3-hydroxy-3-methylglutaryl-CoA</name>
        <dbReference type="ChEBI" id="CHEBI:43074"/>
    </ligand>
</feature>
<gene>
    <name evidence="7" type="ORF">EI16_10680</name>
</gene>
<reference evidence="7 8" key="1">
    <citation type="submission" date="2014-04" db="EMBL/GenBank/DDBJ databases">
        <title>Draft genome sequence of Hydrogenovibrio marinus MH-110, a model organism for aerobic H2 metabolism.</title>
        <authorList>
            <person name="Cha H.J."/>
            <person name="Jo B.H."/>
            <person name="Hwang B.H."/>
        </authorList>
    </citation>
    <scope>NUCLEOTIDE SEQUENCE [LARGE SCALE GENOMIC DNA]</scope>
    <source>
        <strain evidence="7 8">MH-110</strain>
    </source>
</reference>
<organism evidence="7 8">
    <name type="scientific">Hydrogenovibrio marinus</name>
    <dbReference type="NCBI Taxonomy" id="28885"/>
    <lineage>
        <taxon>Bacteria</taxon>
        <taxon>Pseudomonadati</taxon>
        <taxon>Pseudomonadota</taxon>
        <taxon>Gammaproteobacteria</taxon>
        <taxon>Thiotrichales</taxon>
        <taxon>Piscirickettsiaceae</taxon>
        <taxon>Hydrogenovibrio</taxon>
    </lineage>
</organism>
<feature type="domain" description="Hydroxymethylglutaryl-coenzyme A synthase C-terminal" evidence="6">
    <location>
        <begin position="176"/>
        <end position="247"/>
    </location>
</feature>
<dbReference type="Pfam" id="PF08540">
    <property type="entry name" value="HMG_CoA_synt_C"/>
    <property type="match status" value="2"/>
</dbReference>
<keyword evidence="2" id="KW-0808">Transferase</keyword>
<dbReference type="Proteomes" id="UP000027341">
    <property type="component" value="Unassembled WGS sequence"/>
</dbReference>
<feature type="domain" description="Hydroxymethylglutaryl-coenzyme A synthase C-terminal" evidence="6">
    <location>
        <begin position="248"/>
        <end position="350"/>
    </location>
</feature>
<feature type="binding site" evidence="4">
    <location>
        <position position="29"/>
    </location>
    <ligand>
        <name>(3S)-3-hydroxy-3-methylglutaryl-CoA</name>
        <dbReference type="ChEBI" id="CHEBI:43074"/>
    </ligand>
</feature>
<dbReference type="Gene3D" id="3.40.47.10">
    <property type="match status" value="2"/>
</dbReference>
<dbReference type="STRING" id="28885.EI16_10680"/>
<evidence type="ECO:0000313" key="7">
    <source>
        <dbReference type="EMBL" id="KDN96706.1"/>
    </source>
</evidence>
<dbReference type="EMBL" id="JMIU01000001">
    <property type="protein sequence ID" value="KDN96706.1"/>
    <property type="molecule type" value="Genomic_DNA"/>
</dbReference>
<dbReference type="InterPro" id="IPR013746">
    <property type="entry name" value="HMG_CoA_synt_C_dom"/>
</dbReference>
<keyword evidence="8" id="KW-1185">Reference proteome</keyword>
<evidence type="ECO:0000256" key="1">
    <source>
        <dbReference type="ARBA" id="ARBA00007061"/>
    </source>
</evidence>
<feature type="binding site" evidence="4">
    <location>
        <position position="242"/>
    </location>
    <ligand>
        <name>(3S)-3-hydroxy-3-methylglutaryl-CoA</name>
        <dbReference type="ChEBI" id="CHEBI:43074"/>
    </ligand>
</feature>
<dbReference type="RefSeq" id="WP_029907663.1">
    <property type="nucleotide sequence ID" value="NZ_AP020335.1"/>
</dbReference>
<accession>A0A067A292</accession>
<evidence type="ECO:0000259" key="6">
    <source>
        <dbReference type="Pfam" id="PF08540"/>
    </source>
</evidence>
<dbReference type="GO" id="GO:0006084">
    <property type="term" value="P:acetyl-CoA metabolic process"/>
    <property type="evidence" value="ECO:0007669"/>
    <property type="project" value="InterPro"/>
</dbReference>
<dbReference type="InterPro" id="IPR016039">
    <property type="entry name" value="Thiolase-like"/>
</dbReference>
<feature type="domain" description="Hydroxymethylglutaryl-coenzyme A synthase N-terminal" evidence="5">
    <location>
        <begin position="22"/>
        <end position="164"/>
    </location>
</feature>
<dbReference type="PANTHER" id="PTHR43323:SF2">
    <property type="entry name" value="HYDROXYMETHYLGLUTARYL-COA SYNTHASE"/>
    <property type="match status" value="1"/>
</dbReference>
<proteinExistence type="inferred from homology"/>
<evidence type="ECO:0000259" key="5">
    <source>
        <dbReference type="Pfam" id="PF01154"/>
    </source>
</evidence>
<evidence type="ECO:0000313" key="8">
    <source>
        <dbReference type="Proteomes" id="UP000027341"/>
    </source>
</evidence>
<sequence length="389" mass="43490">MTIGIDLIHFSTSDYFLGLDTFAKEKSVDLDKYTIGIGQEKMSIAPPDEDIITLAAKAAAPILEQIEKNDITAVLFATESGIDQSKSAGAFLHGLLQLPNRCRVMEFKHACYAGTAALQMATKMVAANPKEKILVIAADIAKYDVDSSGEATQGCGAVAMLVTDNPRILKIEPGSGYYTEDVNDFWRPNHRETALVDGKYSTKVYLNSMKHAWDNFVEETGRGFDDIDAFCYHIPFSRMTEKAHKTLIKKVGAKIDDETFKRQTDAGQVYNRIVGNSYSASLYIGFCSFLDNAEESLEGKRFGFFSYGSGCVAEFFSGAIQSNYRQYLMTDSHKKQINSRQALSYQQYLAFYHSVNLSVENIKLPLTNKGSYRLKAVENHIRIYERQQS</sequence>
<feature type="active site" description="Proton donor/acceptor" evidence="3">
    <location>
        <position position="79"/>
    </location>
</feature>
<protein>
    <submittedName>
        <fullName evidence="7">3-hydroxy-3-methylglutaryl-CoA synthase</fullName>
    </submittedName>
</protein>
<comment type="similarity">
    <text evidence="1">Belongs to the thiolase-like superfamily. HMG-CoA synthase family.</text>
</comment>
<dbReference type="InterPro" id="IPR011554">
    <property type="entry name" value="HMG_CoA_synthase_prok"/>
</dbReference>
<name>A0A067A292_HYDMR</name>
<evidence type="ECO:0000256" key="4">
    <source>
        <dbReference type="PIRSR" id="PIRSR611554-2"/>
    </source>
</evidence>
<dbReference type="GO" id="GO:0004421">
    <property type="term" value="F:hydroxymethylglutaryl-CoA synthase activity"/>
    <property type="evidence" value="ECO:0007669"/>
    <property type="project" value="InterPro"/>
</dbReference>
<feature type="active site" description="Proton donor/acceptor" evidence="3">
    <location>
        <position position="233"/>
    </location>
</feature>
<evidence type="ECO:0000256" key="3">
    <source>
        <dbReference type="PIRSR" id="PIRSR611554-1"/>
    </source>
</evidence>
<feature type="active site" description="Acyl-thioester intermediate" evidence="3">
    <location>
        <position position="111"/>
    </location>
</feature>
<dbReference type="PANTHER" id="PTHR43323">
    <property type="entry name" value="3-HYDROXY-3-METHYLGLUTARYL COENZYME A SYNTHASE"/>
    <property type="match status" value="1"/>
</dbReference>
<dbReference type="SUPFAM" id="SSF53901">
    <property type="entry name" value="Thiolase-like"/>
    <property type="match status" value="2"/>
</dbReference>
<dbReference type="AlphaFoldDB" id="A0A067A292"/>
<comment type="caution">
    <text evidence="7">The sequence shown here is derived from an EMBL/GenBank/DDBJ whole genome shotgun (WGS) entry which is preliminary data.</text>
</comment>
<feature type="binding site" evidence="4">
    <location>
        <position position="276"/>
    </location>
    <ligand>
        <name>(3S)-3-hydroxy-3-methylglutaryl-CoA</name>
        <dbReference type="ChEBI" id="CHEBI:43074"/>
    </ligand>
</feature>
<evidence type="ECO:0000256" key="2">
    <source>
        <dbReference type="ARBA" id="ARBA00022679"/>
    </source>
</evidence>
<dbReference type="InterPro" id="IPR013528">
    <property type="entry name" value="HMG_CoA_synth_N"/>
</dbReference>
<dbReference type="Pfam" id="PF01154">
    <property type="entry name" value="HMG_CoA_synt_N"/>
    <property type="match status" value="1"/>
</dbReference>